<organism evidence="2 3">
    <name type="scientific">Oryza meyeriana var. granulata</name>
    <dbReference type="NCBI Taxonomy" id="110450"/>
    <lineage>
        <taxon>Eukaryota</taxon>
        <taxon>Viridiplantae</taxon>
        <taxon>Streptophyta</taxon>
        <taxon>Embryophyta</taxon>
        <taxon>Tracheophyta</taxon>
        <taxon>Spermatophyta</taxon>
        <taxon>Magnoliopsida</taxon>
        <taxon>Liliopsida</taxon>
        <taxon>Poales</taxon>
        <taxon>Poaceae</taxon>
        <taxon>BOP clade</taxon>
        <taxon>Oryzoideae</taxon>
        <taxon>Oryzeae</taxon>
        <taxon>Oryzinae</taxon>
        <taxon>Oryza</taxon>
        <taxon>Oryza meyeriana</taxon>
    </lineage>
</organism>
<proteinExistence type="predicted"/>
<comment type="caution">
    <text evidence="2">The sequence shown here is derived from an EMBL/GenBank/DDBJ whole genome shotgun (WGS) entry which is preliminary data.</text>
</comment>
<evidence type="ECO:0000313" key="3">
    <source>
        <dbReference type="Proteomes" id="UP000479710"/>
    </source>
</evidence>
<feature type="region of interest" description="Disordered" evidence="1">
    <location>
        <begin position="1"/>
        <end position="65"/>
    </location>
</feature>
<dbReference type="EMBL" id="SPHZ02000005">
    <property type="protein sequence ID" value="KAF0917563.1"/>
    <property type="molecule type" value="Genomic_DNA"/>
</dbReference>
<gene>
    <name evidence="2" type="ORF">E2562_020939</name>
</gene>
<evidence type="ECO:0000313" key="2">
    <source>
        <dbReference type="EMBL" id="KAF0917563.1"/>
    </source>
</evidence>
<feature type="compositionally biased region" description="Basic and acidic residues" evidence="1">
    <location>
        <begin position="1"/>
        <end position="17"/>
    </location>
</feature>
<name>A0A6G1E0U7_9ORYZ</name>
<evidence type="ECO:0000256" key="1">
    <source>
        <dbReference type="SAM" id="MobiDB-lite"/>
    </source>
</evidence>
<sequence length="81" mass="8649">MHRHEAKRELRRDEGQSRRVLRLRAALPPPRRVAGSPSRAGLAVLSPVGASTGKPTASRDGDATPTCLPLPALLLLLVRGP</sequence>
<accession>A0A6G1E0U7</accession>
<reference evidence="2 3" key="1">
    <citation type="submission" date="2019-11" db="EMBL/GenBank/DDBJ databases">
        <title>Whole genome sequence of Oryza granulata.</title>
        <authorList>
            <person name="Li W."/>
        </authorList>
    </citation>
    <scope>NUCLEOTIDE SEQUENCE [LARGE SCALE GENOMIC DNA]</scope>
    <source>
        <strain evidence="3">cv. Menghai</strain>
        <tissue evidence="2">Leaf</tissue>
    </source>
</reference>
<dbReference type="AlphaFoldDB" id="A0A6G1E0U7"/>
<protein>
    <submittedName>
        <fullName evidence="2">Uncharacterized protein</fullName>
    </submittedName>
</protein>
<keyword evidence="3" id="KW-1185">Reference proteome</keyword>
<dbReference type="Proteomes" id="UP000479710">
    <property type="component" value="Unassembled WGS sequence"/>
</dbReference>